<comment type="caution">
    <text evidence="1">The sequence shown here is derived from an EMBL/GenBank/DDBJ whole genome shotgun (WGS) entry which is preliminary data.</text>
</comment>
<sequence>MALTTALREALNEGISSGSFVDTKIILYSHRDSSGRACKPKALYANSHILKTVPYFDDRECTTTFRRFEVLFGDFAEAQSKDFKEAIDEEEYAEDYGYSSDSDLEDDEDKDAICSRGPEVTIGGDKIATKAEDYKEQVEKGKVVKIPDIAFLTWKSLFFYLCTGAISFAPLKSQGIVSRSDHIRQKTIAAAPPPCSPKSIYLLANLLGIQPLCTIAFADIKSKVTLGNVVDEIFSRVTAGQKEIMEMEWDLLIPNLKDPETFALVKENVGLISSGSSSHCADTLKLGLKKVIELEKEKRESPGVNLRCSNSFCSWRGNLPSVFYCQACFNMRRGTHYLQCAGCGYVRTGYCTSCQGCGKKFI</sequence>
<proteinExistence type="predicted"/>
<keyword evidence="2" id="KW-1185">Reference proteome</keyword>
<dbReference type="EMBL" id="WIUZ02000007">
    <property type="protein sequence ID" value="KAF9785407.1"/>
    <property type="molecule type" value="Genomic_DNA"/>
</dbReference>
<reference evidence="1" key="1">
    <citation type="journal article" date="2020" name="Nat. Commun.">
        <title>Large-scale genome sequencing of mycorrhizal fungi provides insights into the early evolution of symbiotic traits.</title>
        <authorList>
            <person name="Miyauchi S."/>
            <person name="Kiss E."/>
            <person name="Kuo A."/>
            <person name="Drula E."/>
            <person name="Kohler A."/>
            <person name="Sanchez-Garcia M."/>
            <person name="Morin E."/>
            <person name="Andreopoulos B."/>
            <person name="Barry K.W."/>
            <person name="Bonito G."/>
            <person name="Buee M."/>
            <person name="Carver A."/>
            <person name="Chen C."/>
            <person name="Cichocki N."/>
            <person name="Clum A."/>
            <person name="Culley D."/>
            <person name="Crous P.W."/>
            <person name="Fauchery L."/>
            <person name="Girlanda M."/>
            <person name="Hayes R.D."/>
            <person name="Keri Z."/>
            <person name="LaButti K."/>
            <person name="Lipzen A."/>
            <person name="Lombard V."/>
            <person name="Magnuson J."/>
            <person name="Maillard F."/>
            <person name="Murat C."/>
            <person name="Nolan M."/>
            <person name="Ohm R.A."/>
            <person name="Pangilinan J."/>
            <person name="Pereira M.F."/>
            <person name="Perotto S."/>
            <person name="Peter M."/>
            <person name="Pfister S."/>
            <person name="Riley R."/>
            <person name="Sitrit Y."/>
            <person name="Stielow J.B."/>
            <person name="Szollosi G."/>
            <person name="Zifcakova L."/>
            <person name="Stursova M."/>
            <person name="Spatafora J.W."/>
            <person name="Tedersoo L."/>
            <person name="Vaario L.M."/>
            <person name="Yamada A."/>
            <person name="Yan M."/>
            <person name="Wang P."/>
            <person name="Xu J."/>
            <person name="Bruns T."/>
            <person name="Baldrian P."/>
            <person name="Vilgalys R."/>
            <person name="Dunand C."/>
            <person name="Henrissat B."/>
            <person name="Grigoriev I.V."/>
            <person name="Hibbett D."/>
            <person name="Nagy L.G."/>
            <person name="Martin F.M."/>
        </authorList>
    </citation>
    <scope>NUCLEOTIDE SEQUENCE</scope>
    <source>
        <strain evidence="1">UH-Tt-Lm1</strain>
    </source>
</reference>
<protein>
    <submittedName>
        <fullName evidence="1">Uncharacterized protein</fullName>
    </submittedName>
</protein>
<accession>A0A9P6HHE7</accession>
<name>A0A9P6HHE7_9AGAM</name>
<dbReference type="AlphaFoldDB" id="A0A9P6HHE7"/>
<evidence type="ECO:0000313" key="2">
    <source>
        <dbReference type="Proteomes" id="UP000736335"/>
    </source>
</evidence>
<gene>
    <name evidence="1" type="ORF">BJ322DRAFT_1006423</name>
</gene>
<reference evidence="1" key="2">
    <citation type="submission" date="2020-11" db="EMBL/GenBank/DDBJ databases">
        <authorList>
            <consortium name="DOE Joint Genome Institute"/>
            <person name="Kuo A."/>
            <person name="Miyauchi S."/>
            <person name="Kiss E."/>
            <person name="Drula E."/>
            <person name="Kohler A."/>
            <person name="Sanchez-Garcia M."/>
            <person name="Andreopoulos B."/>
            <person name="Barry K.W."/>
            <person name="Bonito G."/>
            <person name="Buee M."/>
            <person name="Carver A."/>
            <person name="Chen C."/>
            <person name="Cichocki N."/>
            <person name="Clum A."/>
            <person name="Culley D."/>
            <person name="Crous P.W."/>
            <person name="Fauchery L."/>
            <person name="Girlanda M."/>
            <person name="Hayes R."/>
            <person name="Keri Z."/>
            <person name="Labutti K."/>
            <person name="Lipzen A."/>
            <person name="Lombard V."/>
            <person name="Magnuson J."/>
            <person name="Maillard F."/>
            <person name="Morin E."/>
            <person name="Murat C."/>
            <person name="Nolan M."/>
            <person name="Ohm R."/>
            <person name="Pangilinan J."/>
            <person name="Pereira M."/>
            <person name="Perotto S."/>
            <person name="Peter M."/>
            <person name="Riley R."/>
            <person name="Sitrit Y."/>
            <person name="Stielow B."/>
            <person name="Szollosi G."/>
            <person name="Zifcakova L."/>
            <person name="Stursova M."/>
            <person name="Spatafora J.W."/>
            <person name="Tedersoo L."/>
            <person name="Vaario L.-M."/>
            <person name="Yamada A."/>
            <person name="Yan M."/>
            <person name="Wang P."/>
            <person name="Xu J."/>
            <person name="Bruns T."/>
            <person name="Baldrian P."/>
            <person name="Vilgalys R."/>
            <person name="Henrissat B."/>
            <person name="Grigoriev I.V."/>
            <person name="Hibbett D."/>
            <person name="Nagy L.G."/>
            <person name="Martin F.M."/>
        </authorList>
    </citation>
    <scope>NUCLEOTIDE SEQUENCE</scope>
    <source>
        <strain evidence="1">UH-Tt-Lm1</strain>
    </source>
</reference>
<dbReference type="OrthoDB" id="6359816at2759"/>
<dbReference type="Proteomes" id="UP000736335">
    <property type="component" value="Unassembled WGS sequence"/>
</dbReference>
<evidence type="ECO:0000313" key="1">
    <source>
        <dbReference type="EMBL" id="KAF9785407.1"/>
    </source>
</evidence>
<organism evidence="1 2">
    <name type="scientific">Thelephora terrestris</name>
    <dbReference type="NCBI Taxonomy" id="56493"/>
    <lineage>
        <taxon>Eukaryota</taxon>
        <taxon>Fungi</taxon>
        <taxon>Dikarya</taxon>
        <taxon>Basidiomycota</taxon>
        <taxon>Agaricomycotina</taxon>
        <taxon>Agaricomycetes</taxon>
        <taxon>Thelephorales</taxon>
        <taxon>Thelephoraceae</taxon>
        <taxon>Thelephora</taxon>
    </lineage>
</organism>